<dbReference type="PROSITE" id="PS51379">
    <property type="entry name" value="4FE4S_FER_2"/>
    <property type="match status" value="5"/>
</dbReference>
<evidence type="ECO:0000256" key="6">
    <source>
        <dbReference type="ARBA" id="ARBA00023014"/>
    </source>
</evidence>
<dbReference type="Pfam" id="PF12800">
    <property type="entry name" value="Fer4_4"/>
    <property type="match status" value="2"/>
</dbReference>
<dbReference type="Pfam" id="PF20244">
    <property type="entry name" value="DUF6599"/>
    <property type="match status" value="1"/>
</dbReference>
<feature type="transmembrane region" description="Helical" evidence="7">
    <location>
        <begin position="114"/>
        <end position="133"/>
    </location>
</feature>
<dbReference type="PROSITE" id="PS00198">
    <property type="entry name" value="4FE4S_FER_1"/>
    <property type="match status" value="2"/>
</dbReference>
<dbReference type="Pfam" id="PF12838">
    <property type="entry name" value="Fer4_7"/>
    <property type="match status" value="1"/>
</dbReference>
<feature type="domain" description="4Fe-4S ferredoxin-type" evidence="8">
    <location>
        <begin position="396"/>
        <end position="426"/>
    </location>
</feature>
<dbReference type="GO" id="GO:0051539">
    <property type="term" value="F:4 iron, 4 sulfur cluster binding"/>
    <property type="evidence" value="ECO:0007669"/>
    <property type="project" value="UniProtKB-KW"/>
</dbReference>
<dbReference type="CDD" id="cd16373">
    <property type="entry name" value="DMSOR_beta_like"/>
    <property type="match status" value="1"/>
</dbReference>
<name>A0A0M2UVQ3_9BACT</name>
<feature type="transmembrane region" description="Helical" evidence="7">
    <location>
        <begin position="31"/>
        <end position="48"/>
    </location>
</feature>
<dbReference type="InterPro" id="IPR051684">
    <property type="entry name" value="Electron_Trans/Redox"/>
</dbReference>
<evidence type="ECO:0000256" key="5">
    <source>
        <dbReference type="ARBA" id="ARBA00023004"/>
    </source>
</evidence>
<keyword evidence="10" id="KW-1185">Reference proteome</keyword>
<dbReference type="PANTHER" id="PTHR30176">
    <property type="entry name" value="FERREDOXIN-TYPE PROTEIN NAPH"/>
    <property type="match status" value="1"/>
</dbReference>
<gene>
    <name evidence="9" type="ORF">BROFUL_01642</name>
</gene>
<evidence type="ECO:0000313" key="9">
    <source>
        <dbReference type="EMBL" id="KKO19645.1"/>
    </source>
</evidence>
<evidence type="ECO:0000256" key="7">
    <source>
        <dbReference type="SAM" id="Phobius"/>
    </source>
</evidence>
<evidence type="ECO:0000256" key="4">
    <source>
        <dbReference type="ARBA" id="ARBA00022982"/>
    </source>
</evidence>
<comment type="caution">
    <text evidence="9">The sequence shown here is derived from an EMBL/GenBank/DDBJ whole genome shotgun (WGS) entry which is preliminary data.</text>
</comment>
<dbReference type="InterPro" id="IPR046534">
    <property type="entry name" value="DUF6599"/>
</dbReference>
<dbReference type="SUPFAM" id="SSF54862">
    <property type="entry name" value="4Fe-4S ferredoxins"/>
    <property type="match status" value="2"/>
</dbReference>
<evidence type="ECO:0000256" key="1">
    <source>
        <dbReference type="ARBA" id="ARBA00022448"/>
    </source>
</evidence>
<dbReference type="Gene3D" id="3.30.70.20">
    <property type="match status" value="3"/>
</dbReference>
<dbReference type="PANTHER" id="PTHR30176:SF3">
    <property type="entry name" value="FERREDOXIN-TYPE PROTEIN NAPH"/>
    <property type="match status" value="1"/>
</dbReference>
<evidence type="ECO:0000259" key="8">
    <source>
        <dbReference type="PROSITE" id="PS51379"/>
    </source>
</evidence>
<keyword evidence="1" id="KW-0813">Transport</keyword>
<keyword evidence="6" id="KW-0411">Iron-sulfur</keyword>
<dbReference type="AlphaFoldDB" id="A0A0M2UVQ3"/>
<organism evidence="9 10">
    <name type="scientific">Candidatus Brocadia fulgida</name>
    <dbReference type="NCBI Taxonomy" id="380242"/>
    <lineage>
        <taxon>Bacteria</taxon>
        <taxon>Pseudomonadati</taxon>
        <taxon>Planctomycetota</taxon>
        <taxon>Candidatus Brocadiia</taxon>
        <taxon>Candidatus Brocadiales</taxon>
        <taxon>Candidatus Brocadiaceae</taxon>
        <taxon>Candidatus Brocadia</taxon>
    </lineage>
</organism>
<feature type="domain" description="4Fe-4S ferredoxin-type" evidence="8">
    <location>
        <begin position="185"/>
        <end position="208"/>
    </location>
</feature>
<proteinExistence type="predicted"/>
<feature type="domain" description="4Fe-4S ferredoxin-type" evidence="8">
    <location>
        <begin position="297"/>
        <end position="330"/>
    </location>
</feature>
<evidence type="ECO:0000313" key="10">
    <source>
        <dbReference type="Proteomes" id="UP000034954"/>
    </source>
</evidence>
<dbReference type="Proteomes" id="UP000034954">
    <property type="component" value="Unassembled WGS sequence"/>
</dbReference>
<keyword evidence="7" id="KW-1133">Transmembrane helix</keyword>
<keyword evidence="4" id="KW-0249">Electron transport</keyword>
<keyword evidence="7" id="KW-0812">Transmembrane</keyword>
<accession>A0A0M2UVQ3</accession>
<keyword evidence="7" id="KW-0472">Membrane</keyword>
<feature type="domain" description="4Fe-4S ferredoxin-type" evidence="8">
    <location>
        <begin position="151"/>
        <end position="181"/>
    </location>
</feature>
<keyword evidence="2" id="KW-0004">4Fe-4S</keyword>
<evidence type="ECO:0000256" key="3">
    <source>
        <dbReference type="ARBA" id="ARBA00022723"/>
    </source>
</evidence>
<dbReference type="InterPro" id="IPR017900">
    <property type="entry name" value="4Fe4S_Fe_S_CS"/>
</dbReference>
<dbReference type="Pfam" id="PF12801">
    <property type="entry name" value="Fer4_5"/>
    <property type="match status" value="1"/>
</dbReference>
<keyword evidence="5" id="KW-0408">Iron</keyword>
<evidence type="ECO:0000256" key="2">
    <source>
        <dbReference type="ARBA" id="ARBA00022485"/>
    </source>
</evidence>
<feature type="domain" description="4Fe-4S ferredoxin-type" evidence="8">
    <location>
        <begin position="256"/>
        <end position="289"/>
    </location>
</feature>
<keyword evidence="3" id="KW-0479">Metal-binding</keyword>
<dbReference type="Pfam" id="PF12798">
    <property type="entry name" value="Fer4_3"/>
    <property type="match status" value="1"/>
</dbReference>
<feature type="transmembrane region" description="Helical" evidence="7">
    <location>
        <begin position="68"/>
        <end position="93"/>
    </location>
</feature>
<dbReference type="GO" id="GO:0005886">
    <property type="term" value="C:plasma membrane"/>
    <property type="evidence" value="ECO:0007669"/>
    <property type="project" value="TreeGrafter"/>
</dbReference>
<dbReference type="InterPro" id="IPR017896">
    <property type="entry name" value="4Fe4S_Fe-S-bd"/>
</dbReference>
<protein>
    <submittedName>
        <fullName evidence="9">Ferredoxin</fullName>
    </submittedName>
</protein>
<dbReference type="EMBL" id="LAQJ01000172">
    <property type="protein sequence ID" value="KKO19645.1"/>
    <property type="molecule type" value="Genomic_DNA"/>
</dbReference>
<sequence length="729" mass="82362">MGTTIDITDRLFAGPRKKFQGKIYDGRRFKYYLLAFLLISLLFTQQWVGWFDPISIATNIYAISIHPYSIHLINGLFGYLSDIPLIGNLFAFIHKAIQSMLFAYHAPFFRGHGILLSAGVVIISFGLVYRRYWCRNICPMGAMLALFSDWSFFKRNVSSSCTSCGLCVEKCGMGAISGDGHGTKEGECILCMTCQKVCPENSITFCMRQPTEQKHAVDLSKRAFLVSGITSAVMAPLLKLNYTKGINKGHASLIRPPGAVDEGEFLARCIRCGECMKVCKTNGLHPTVLEAGVESLWTPKLIPRLGYCDYGCVLCTRVCPSGAIRRLDLEEKREVALGKARIDHNRCIPWVGYARLPELEKQWQDFNCGVCEEVCPVPTKAIHFNTYVDVQQREIRRPFVREDLCIGCGFCEKVCPVLGTAAIVVEGIQPQRKIRSLKEVVNKSIGFLPETIGDWRRVFGPNTYEGKEKLYEYINGGAEPYLSYSFVRVVSAEYHKDTDKKILVDIWEFGSSEDAFGVFTKDRAGADINLGNGSALFHNCLYLWNGVYFIRIEPREGDILPEDVTFVGKVLIDAMPYKKVSLPAIVNYLPEQSLVQESPKFFHQKIILDNISISDNFIEENVFHLSEKTDAVLAEYRTQADAEPLKLMLVRYPDSTIARHAFNDVVTLWRSWSAKEFEEGDILIFLDKSVRYTSCLLLDKVLCMTFFALNKDNGVTLLNFVREKCRKTP</sequence>
<dbReference type="GO" id="GO:0046872">
    <property type="term" value="F:metal ion binding"/>
    <property type="evidence" value="ECO:0007669"/>
    <property type="project" value="UniProtKB-KW"/>
</dbReference>
<reference evidence="9 10" key="1">
    <citation type="journal article" date="2013" name="BMC Microbiol.">
        <title>Identification of the type II cytochrome c maturation pathway in anammox bacteria by comparative genomics.</title>
        <authorList>
            <person name="Ferousi C."/>
            <person name="Speth D.R."/>
            <person name="Reimann J."/>
            <person name="Op den Camp H.J."/>
            <person name="Allen J.W."/>
            <person name="Keltjens J.T."/>
            <person name="Jetten M.S."/>
        </authorList>
    </citation>
    <scope>NUCLEOTIDE SEQUENCE [LARGE SCALE GENOMIC DNA]</scope>
    <source>
        <strain evidence="9">RU1</strain>
    </source>
</reference>